<sequence length="88" mass="10096">MDSVWLNVNETKETNKKPYMGIFTADPALIASKLPRPTTPFRSQNRFFPINSTKSDHYFSNNLTLDSPVATDTHNVFKYRSQPLISVF</sequence>
<evidence type="ECO:0000313" key="2">
    <source>
        <dbReference type="Proteomes" id="UP001470230"/>
    </source>
</evidence>
<dbReference type="EMBL" id="JAPFFF010000014">
    <property type="protein sequence ID" value="KAK8870375.1"/>
    <property type="molecule type" value="Genomic_DNA"/>
</dbReference>
<evidence type="ECO:0000313" key="1">
    <source>
        <dbReference type="EMBL" id="KAK8870375.1"/>
    </source>
</evidence>
<comment type="caution">
    <text evidence="1">The sequence shown here is derived from an EMBL/GenBank/DDBJ whole genome shotgun (WGS) entry which is preliminary data.</text>
</comment>
<organism evidence="1 2">
    <name type="scientific">Tritrichomonas musculus</name>
    <dbReference type="NCBI Taxonomy" id="1915356"/>
    <lineage>
        <taxon>Eukaryota</taxon>
        <taxon>Metamonada</taxon>
        <taxon>Parabasalia</taxon>
        <taxon>Tritrichomonadida</taxon>
        <taxon>Tritrichomonadidae</taxon>
        <taxon>Tritrichomonas</taxon>
    </lineage>
</organism>
<gene>
    <name evidence="1" type="ORF">M9Y10_008257</name>
</gene>
<protein>
    <submittedName>
        <fullName evidence="1">Uncharacterized protein</fullName>
    </submittedName>
</protein>
<accession>A0ABR2IYM7</accession>
<reference evidence="1 2" key="1">
    <citation type="submission" date="2024-04" db="EMBL/GenBank/DDBJ databases">
        <title>Tritrichomonas musculus Genome.</title>
        <authorList>
            <person name="Alves-Ferreira E."/>
            <person name="Grigg M."/>
            <person name="Lorenzi H."/>
            <person name="Galac M."/>
        </authorList>
    </citation>
    <scope>NUCLEOTIDE SEQUENCE [LARGE SCALE GENOMIC DNA]</scope>
    <source>
        <strain evidence="1 2">EAF2021</strain>
    </source>
</reference>
<dbReference type="Proteomes" id="UP001470230">
    <property type="component" value="Unassembled WGS sequence"/>
</dbReference>
<name>A0ABR2IYM7_9EUKA</name>
<keyword evidence="2" id="KW-1185">Reference proteome</keyword>
<proteinExistence type="predicted"/>